<reference evidence="1" key="1">
    <citation type="submission" date="2020-11" db="EMBL/GenBank/DDBJ databases">
        <authorList>
            <consortium name="DOE Joint Genome Institute"/>
            <person name="Ahrendt S."/>
            <person name="Riley R."/>
            <person name="Andreopoulos W."/>
            <person name="Labutti K."/>
            <person name="Pangilinan J."/>
            <person name="Ruiz-Duenas F.J."/>
            <person name="Barrasa J.M."/>
            <person name="Sanchez-Garcia M."/>
            <person name="Camarero S."/>
            <person name="Miyauchi S."/>
            <person name="Serrano A."/>
            <person name="Linde D."/>
            <person name="Babiker R."/>
            <person name="Drula E."/>
            <person name="Ayuso-Fernandez I."/>
            <person name="Pacheco R."/>
            <person name="Padilla G."/>
            <person name="Ferreira P."/>
            <person name="Barriuso J."/>
            <person name="Kellner H."/>
            <person name="Castanera R."/>
            <person name="Alfaro M."/>
            <person name="Ramirez L."/>
            <person name="Pisabarro A.G."/>
            <person name="Kuo A."/>
            <person name="Tritt A."/>
            <person name="Lipzen A."/>
            <person name="He G."/>
            <person name="Yan M."/>
            <person name="Ng V."/>
            <person name="Cullen D."/>
            <person name="Martin F."/>
            <person name="Rosso M.-N."/>
            <person name="Henrissat B."/>
            <person name="Hibbett D."/>
            <person name="Martinez A.T."/>
            <person name="Grigoriev I.V."/>
        </authorList>
    </citation>
    <scope>NUCLEOTIDE SEQUENCE</scope>
    <source>
        <strain evidence="1">CIRM-BRFM 674</strain>
    </source>
</reference>
<dbReference type="Proteomes" id="UP000807469">
    <property type="component" value="Unassembled WGS sequence"/>
</dbReference>
<keyword evidence="2" id="KW-1185">Reference proteome</keyword>
<proteinExistence type="predicted"/>
<gene>
    <name evidence="1" type="ORF">BDN70DRAFT_689762</name>
</gene>
<evidence type="ECO:0000313" key="1">
    <source>
        <dbReference type="EMBL" id="KAF9479454.1"/>
    </source>
</evidence>
<dbReference type="AlphaFoldDB" id="A0A9P6D0K1"/>
<protein>
    <submittedName>
        <fullName evidence="1">Uncharacterized protein</fullName>
    </submittedName>
</protein>
<comment type="caution">
    <text evidence="1">The sequence shown here is derived from an EMBL/GenBank/DDBJ whole genome shotgun (WGS) entry which is preliminary data.</text>
</comment>
<organism evidence="1 2">
    <name type="scientific">Pholiota conissans</name>
    <dbReference type="NCBI Taxonomy" id="109636"/>
    <lineage>
        <taxon>Eukaryota</taxon>
        <taxon>Fungi</taxon>
        <taxon>Dikarya</taxon>
        <taxon>Basidiomycota</taxon>
        <taxon>Agaricomycotina</taxon>
        <taxon>Agaricomycetes</taxon>
        <taxon>Agaricomycetidae</taxon>
        <taxon>Agaricales</taxon>
        <taxon>Agaricineae</taxon>
        <taxon>Strophariaceae</taxon>
        <taxon>Pholiota</taxon>
    </lineage>
</organism>
<sequence length="130" mass="14659">MNALRPFYAYFPSNACHHSCLPQPSCGIHSSTPAPTSPPRSPLRIHDPTPRRIRFLVFFLNLVCILSLFSSTPKEFKEHVDQHASVCRKWFGEYYWQTVLLSTGDPETGMDSVRSNVDLVTPTVVPVIEA</sequence>
<accession>A0A9P6D0K1</accession>
<dbReference type="EMBL" id="MU155212">
    <property type="protein sequence ID" value="KAF9479454.1"/>
    <property type="molecule type" value="Genomic_DNA"/>
</dbReference>
<evidence type="ECO:0000313" key="2">
    <source>
        <dbReference type="Proteomes" id="UP000807469"/>
    </source>
</evidence>
<name>A0A9P6D0K1_9AGAR</name>